<dbReference type="PRINTS" id="PR00598">
    <property type="entry name" value="HTHMARR"/>
</dbReference>
<evidence type="ECO:0000259" key="4">
    <source>
        <dbReference type="PROSITE" id="PS50995"/>
    </source>
</evidence>
<evidence type="ECO:0000313" key="6">
    <source>
        <dbReference type="Proteomes" id="UP000050326"/>
    </source>
</evidence>
<dbReference type="OrthoDB" id="795750at2"/>
<dbReference type="Gene3D" id="1.10.10.10">
    <property type="entry name" value="Winged helix-like DNA-binding domain superfamily/Winged helix DNA-binding domain"/>
    <property type="match status" value="1"/>
</dbReference>
<keyword evidence="6" id="KW-1185">Reference proteome</keyword>
<dbReference type="Proteomes" id="UP000050326">
    <property type="component" value="Unassembled WGS sequence"/>
</dbReference>
<evidence type="ECO:0000313" key="5">
    <source>
        <dbReference type="EMBL" id="KPU46291.1"/>
    </source>
</evidence>
<dbReference type="InterPro" id="IPR023187">
    <property type="entry name" value="Tscrpt_reg_MarR-type_CS"/>
</dbReference>
<evidence type="ECO:0000256" key="2">
    <source>
        <dbReference type="ARBA" id="ARBA00023125"/>
    </source>
</evidence>
<dbReference type="PANTHER" id="PTHR42756:SF1">
    <property type="entry name" value="TRANSCRIPTIONAL REPRESSOR OF EMRAB OPERON"/>
    <property type="match status" value="1"/>
</dbReference>
<proteinExistence type="predicted"/>
<dbReference type="EMBL" id="LKET01000009">
    <property type="protein sequence ID" value="KPU46291.1"/>
    <property type="molecule type" value="Genomic_DNA"/>
</dbReference>
<dbReference type="InterPro" id="IPR036390">
    <property type="entry name" value="WH_DNA-bd_sf"/>
</dbReference>
<feature type="domain" description="HTH marR-type" evidence="4">
    <location>
        <begin position="1"/>
        <end position="137"/>
    </location>
</feature>
<dbReference type="GO" id="GO:0003700">
    <property type="term" value="F:DNA-binding transcription factor activity"/>
    <property type="evidence" value="ECO:0007669"/>
    <property type="project" value="InterPro"/>
</dbReference>
<evidence type="ECO:0000256" key="1">
    <source>
        <dbReference type="ARBA" id="ARBA00023015"/>
    </source>
</evidence>
<comment type="caution">
    <text evidence="5">The sequence shown here is derived from an EMBL/GenBank/DDBJ whole genome shotgun (WGS) entry which is preliminary data.</text>
</comment>
<dbReference type="STRING" id="36849.OXPF_00960"/>
<dbReference type="GO" id="GO:0046914">
    <property type="term" value="F:transition metal ion binding"/>
    <property type="evidence" value="ECO:0007669"/>
    <property type="project" value="InterPro"/>
</dbReference>
<dbReference type="InterPro" id="IPR022689">
    <property type="entry name" value="Iron_dep_repressor"/>
</dbReference>
<gene>
    <name evidence="5" type="primary">slyA_1</name>
    <name evidence="5" type="ORF">OXPF_00960</name>
</gene>
<dbReference type="PROSITE" id="PS50995">
    <property type="entry name" value="HTH_MARR_2"/>
    <property type="match status" value="1"/>
</dbReference>
<name>A0A0P8Z2A9_9CLOT</name>
<keyword evidence="1" id="KW-0805">Transcription regulation</keyword>
<organism evidence="5 6">
    <name type="scientific">Oxobacter pfennigii</name>
    <dbReference type="NCBI Taxonomy" id="36849"/>
    <lineage>
        <taxon>Bacteria</taxon>
        <taxon>Bacillati</taxon>
        <taxon>Bacillota</taxon>
        <taxon>Clostridia</taxon>
        <taxon>Eubacteriales</taxon>
        <taxon>Clostridiaceae</taxon>
        <taxon>Oxobacter</taxon>
    </lineage>
</organism>
<dbReference type="SMART" id="SM00529">
    <property type="entry name" value="HTH_DTXR"/>
    <property type="match status" value="1"/>
</dbReference>
<dbReference type="GO" id="GO:0003677">
    <property type="term" value="F:DNA binding"/>
    <property type="evidence" value="ECO:0007669"/>
    <property type="project" value="UniProtKB-KW"/>
</dbReference>
<protein>
    <submittedName>
        <fullName evidence="5">Transcriptional regulator SlyA</fullName>
    </submittedName>
</protein>
<dbReference type="SMART" id="SM00347">
    <property type="entry name" value="HTH_MARR"/>
    <property type="match status" value="1"/>
</dbReference>
<reference evidence="5 6" key="1">
    <citation type="submission" date="2015-09" db="EMBL/GenBank/DDBJ databases">
        <title>Genome sequence of Oxobacter pfennigii DSM 3222.</title>
        <authorList>
            <person name="Poehlein A."/>
            <person name="Bengelsdorf F.R."/>
            <person name="Schiel-Bengelsdorf B."/>
            <person name="Duerre P."/>
            <person name="Daniel R."/>
        </authorList>
    </citation>
    <scope>NUCLEOTIDE SEQUENCE [LARGE SCALE GENOMIC DNA]</scope>
    <source>
        <strain evidence="5 6">DSM 3222</strain>
    </source>
</reference>
<evidence type="ECO:0000256" key="3">
    <source>
        <dbReference type="ARBA" id="ARBA00023163"/>
    </source>
</evidence>
<keyword evidence="2" id="KW-0238">DNA-binding</keyword>
<dbReference type="Pfam" id="PF01047">
    <property type="entry name" value="MarR"/>
    <property type="match status" value="1"/>
</dbReference>
<dbReference type="AlphaFoldDB" id="A0A0P8Z2A9"/>
<dbReference type="InterPro" id="IPR000835">
    <property type="entry name" value="HTH_MarR-typ"/>
</dbReference>
<dbReference type="SUPFAM" id="SSF46785">
    <property type="entry name" value="Winged helix' DNA-binding domain"/>
    <property type="match status" value="1"/>
</dbReference>
<dbReference type="PANTHER" id="PTHR42756">
    <property type="entry name" value="TRANSCRIPTIONAL REGULATOR, MARR"/>
    <property type="match status" value="1"/>
</dbReference>
<dbReference type="RefSeq" id="WP_054873260.1">
    <property type="nucleotide sequence ID" value="NZ_LKET01000009.1"/>
</dbReference>
<dbReference type="PROSITE" id="PS01117">
    <property type="entry name" value="HTH_MARR_1"/>
    <property type="match status" value="1"/>
</dbReference>
<accession>A0A0P8Z2A9</accession>
<dbReference type="InterPro" id="IPR036388">
    <property type="entry name" value="WH-like_DNA-bd_sf"/>
</dbReference>
<keyword evidence="3" id="KW-0804">Transcription</keyword>
<sequence>MESIGRYSAAIYRLTQSIFNNKLKELAISSGQYDFFLIIAKNEGINQKELSDILYVEKSTVAKAVKHLETKGYIQRKQVEKDKRYYSLHLTEKGRGAFAEVESVFSEILGIFSKNIPESVIDETIEVLKKVIDNLYEEKSKYARE</sequence>